<dbReference type="Pfam" id="PF01453">
    <property type="entry name" value="B_lectin"/>
    <property type="match status" value="1"/>
</dbReference>
<name>A0A9D4UWR5_ADICA</name>
<organism evidence="20 21">
    <name type="scientific">Adiantum capillus-veneris</name>
    <name type="common">Maidenhair fern</name>
    <dbReference type="NCBI Taxonomy" id="13818"/>
    <lineage>
        <taxon>Eukaryota</taxon>
        <taxon>Viridiplantae</taxon>
        <taxon>Streptophyta</taxon>
        <taxon>Embryophyta</taxon>
        <taxon>Tracheophyta</taxon>
        <taxon>Polypodiopsida</taxon>
        <taxon>Polypodiidae</taxon>
        <taxon>Polypodiales</taxon>
        <taxon>Pteridineae</taxon>
        <taxon>Pteridaceae</taxon>
        <taxon>Vittarioideae</taxon>
        <taxon>Adiantum</taxon>
    </lineage>
</organism>
<evidence type="ECO:0000256" key="4">
    <source>
        <dbReference type="ARBA" id="ARBA00022536"/>
    </source>
</evidence>
<evidence type="ECO:0000256" key="16">
    <source>
        <dbReference type="ARBA" id="ARBA00047899"/>
    </source>
</evidence>
<keyword evidence="15" id="KW-0325">Glycoprotein</keyword>
<dbReference type="SMART" id="SM00220">
    <property type="entry name" value="S_TKc"/>
    <property type="match status" value="1"/>
</dbReference>
<dbReference type="AlphaFoldDB" id="A0A9D4UWR5"/>
<dbReference type="Gene3D" id="1.10.510.10">
    <property type="entry name" value="Transferase(Phosphotransferase) domain 1"/>
    <property type="match status" value="1"/>
</dbReference>
<evidence type="ECO:0000313" key="20">
    <source>
        <dbReference type="EMBL" id="KAI5075463.1"/>
    </source>
</evidence>
<evidence type="ECO:0000256" key="13">
    <source>
        <dbReference type="ARBA" id="ARBA00023157"/>
    </source>
</evidence>
<evidence type="ECO:0000256" key="18">
    <source>
        <dbReference type="SAM" id="Phobius"/>
    </source>
</evidence>
<keyword evidence="13" id="KW-1015">Disulfide bond</keyword>
<evidence type="ECO:0000256" key="17">
    <source>
        <dbReference type="ARBA" id="ARBA00048679"/>
    </source>
</evidence>
<dbReference type="InterPro" id="IPR008271">
    <property type="entry name" value="Ser/Thr_kinase_AS"/>
</dbReference>
<keyword evidence="14" id="KW-0675">Receptor</keyword>
<dbReference type="InterPro" id="IPR036426">
    <property type="entry name" value="Bulb-type_lectin_dom_sf"/>
</dbReference>
<evidence type="ECO:0000313" key="21">
    <source>
        <dbReference type="Proteomes" id="UP000886520"/>
    </source>
</evidence>
<dbReference type="EMBL" id="JABFUD020000009">
    <property type="protein sequence ID" value="KAI5075463.1"/>
    <property type="molecule type" value="Genomic_DNA"/>
</dbReference>
<evidence type="ECO:0000256" key="7">
    <source>
        <dbReference type="ARBA" id="ARBA00022729"/>
    </source>
</evidence>
<dbReference type="SUPFAM" id="SSF56112">
    <property type="entry name" value="Protein kinase-like (PK-like)"/>
    <property type="match status" value="1"/>
</dbReference>
<dbReference type="FunFam" id="1.10.510.10:FF:000537">
    <property type="entry name" value="Putative receptor-like protein kinase"/>
    <property type="match status" value="1"/>
</dbReference>
<dbReference type="FunFam" id="3.30.200.20:FF:000059">
    <property type="entry name" value="S-receptor-like serine/threonine-protein kinase"/>
    <property type="match status" value="1"/>
</dbReference>
<keyword evidence="21" id="KW-1185">Reference proteome</keyword>
<evidence type="ECO:0000256" key="5">
    <source>
        <dbReference type="ARBA" id="ARBA00022679"/>
    </source>
</evidence>
<keyword evidence="11 18" id="KW-1133">Transmembrane helix</keyword>
<dbReference type="Proteomes" id="UP000886520">
    <property type="component" value="Chromosome 9"/>
</dbReference>
<dbReference type="PROSITE" id="PS50011">
    <property type="entry name" value="PROTEIN_KINASE_DOM"/>
    <property type="match status" value="1"/>
</dbReference>
<dbReference type="PANTHER" id="PTHR47974">
    <property type="entry name" value="OS07G0415500 PROTEIN"/>
    <property type="match status" value="1"/>
</dbReference>
<evidence type="ECO:0000256" key="6">
    <source>
        <dbReference type="ARBA" id="ARBA00022692"/>
    </source>
</evidence>
<keyword evidence="4" id="KW-0245">EGF-like domain</keyword>
<dbReference type="SUPFAM" id="SSF51110">
    <property type="entry name" value="alpha-D-mannose-specific plant lectins"/>
    <property type="match status" value="1"/>
</dbReference>
<dbReference type="GO" id="GO:0016020">
    <property type="term" value="C:membrane"/>
    <property type="evidence" value="ECO:0007669"/>
    <property type="project" value="UniProtKB-SubCell"/>
</dbReference>
<keyword evidence="10" id="KW-0067">ATP-binding</keyword>
<feature type="domain" description="Protein kinase" evidence="19">
    <location>
        <begin position="643"/>
        <end position="936"/>
    </location>
</feature>
<keyword evidence="7" id="KW-0732">Signal</keyword>
<dbReference type="GO" id="GO:0005524">
    <property type="term" value="F:ATP binding"/>
    <property type="evidence" value="ECO:0007669"/>
    <property type="project" value="UniProtKB-KW"/>
</dbReference>
<keyword evidence="5" id="KW-0808">Transferase</keyword>
<dbReference type="Pfam" id="PF00069">
    <property type="entry name" value="Pkinase"/>
    <property type="match status" value="1"/>
</dbReference>
<accession>A0A9D4UWR5</accession>
<comment type="catalytic activity">
    <reaction evidence="17">
        <text>L-seryl-[protein] + ATP = O-phospho-L-seryl-[protein] + ADP + H(+)</text>
        <dbReference type="Rhea" id="RHEA:17989"/>
        <dbReference type="Rhea" id="RHEA-COMP:9863"/>
        <dbReference type="Rhea" id="RHEA-COMP:11604"/>
        <dbReference type="ChEBI" id="CHEBI:15378"/>
        <dbReference type="ChEBI" id="CHEBI:29999"/>
        <dbReference type="ChEBI" id="CHEBI:30616"/>
        <dbReference type="ChEBI" id="CHEBI:83421"/>
        <dbReference type="ChEBI" id="CHEBI:456216"/>
        <dbReference type="EC" id="2.7.11.1"/>
    </reaction>
</comment>
<gene>
    <name evidence="20" type="ORF">GOP47_0009539</name>
</gene>
<feature type="transmembrane region" description="Helical" evidence="18">
    <location>
        <begin position="581"/>
        <end position="605"/>
    </location>
</feature>
<keyword evidence="9" id="KW-0418">Kinase</keyword>
<dbReference type="Gene3D" id="2.90.10.10">
    <property type="entry name" value="Bulb-type lectin domain"/>
    <property type="match status" value="1"/>
</dbReference>
<dbReference type="EC" id="2.7.11.1" evidence="2"/>
<comment type="catalytic activity">
    <reaction evidence="16">
        <text>L-threonyl-[protein] + ATP = O-phospho-L-threonyl-[protein] + ADP + H(+)</text>
        <dbReference type="Rhea" id="RHEA:46608"/>
        <dbReference type="Rhea" id="RHEA-COMP:11060"/>
        <dbReference type="Rhea" id="RHEA-COMP:11605"/>
        <dbReference type="ChEBI" id="CHEBI:15378"/>
        <dbReference type="ChEBI" id="CHEBI:30013"/>
        <dbReference type="ChEBI" id="CHEBI:30616"/>
        <dbReference type="ChEBI" id="CHEBI:61977"/>
        <dbReference type="ChEBI" id="CHEBI:456216"/>
        <dbReference type="EC" id="2.7.11.1"/>
    </reaction>
</comment>
<dbReference type="Gene3D" id="3.30.200.20">
    <property type="entry name" value="Phosphorylase Kinase, domain 1"/>
    <property type="match status" value="1"/>
</dbReference>
<dbReference type="InterPro" id="IPR001480">
    <property type="entry name" value="Bulb-type_lectin_dom"/>
</dbReference>
<dbReference type="PANTHER" id="PTHR47974:SF9">
    <property type="entry name" value="RECEPTOR-LIKE SERINE_THREONINE-PROTEIN KINASE"/>
    <property type="match status" value="1"/>
</dbReference>
<keyword evidence="8" id="KW-0547">Nucleotide-binding</keyword>
<evidence type="ECO:0000256" key="10">
    <source>
        <dbReference type="ARBA" id="ARBA00022840"/>
    </source>
</evidence>
<evidence type="ECO:0000256" key="1">
    <source>
        <dbReference type="ARBA" id="ARBA00004479"/>
    </source>
</evidence>
<evidence type="ECO:0000256" key="9">
    <source>
        <dbReference type="ARBA" id="ARBA00022777"/>
    </source>
</evidence>
<protein>
    <recommendedName>
        <fullName evidence="2">non-specific serine/threonine protein kinase</fullName>
        <ecNumber evidence="2">2.7.11.1</ecNumber>
    </recommendedName>
</protein>
<dbReference type="GO" id="GO:0004674">
    <property type="term" value="F:protein serine/threonine kinase activity"/>
    <property type="evidence" value="ECO:0007669"/>
    <property type="project" value="UniProtKB-KW"/>
</dbReference>
<keyword evidence="6 18" id="KW-0812">Transmembrane</keyword>
<evidence type="ECO:0000256" key="2">
    <source>
        <dbReference type="ARBA" id="ARBA00012513"/>
    </source>
</evidence>
<evidence type="ECO:0000256" key="8">
    <source>
        <dbReference type="ARBA" id="ARBA00022741"/>
    </source>
</evidence>
<evidence type="ECO:0000256" key="12">
    <source>
        <dbReference type="ARBA" id="ARBA00023136"/>
    </source>
</evidence>
<evidence type="ECO:0000256" key="14">
    <source>
        <dbReference type="ARBA" id="ARBA00023170"/>
    </source>
</evidence>
<sequence length="974" mass="106960">MQLIHVYSVTTSSSISTDARPFPSLLELSVGLNLSALKPTSQAAIRSLGDDLFFPILSSSSFYSTNSSHLRGFSLGFLFSPVSNVPSLEYYYIDYNEVNITCHIYLALCTGILGNFSLSSDSRINDQTQFSLTGAEDSVSQLLAHENVQGFVAPVWVANPQTPLMSVDAALVVVGGTEDSMQELQLRDYDGRVVWRVSDAGRMEVQDAGNLLIRASQSRNSVVWQSSTQPTDILLQGQKLMVGMQLTSNGSSDTARMEQGGLVLYLNTSSHPSPYWIFPIFFRSGVTNATSPTLNTFIHSSPCSNNEAYSLLGDDLGFTLAPGSCSNNTSSIYADKSYYENSKANLSWSFLRLEEDGRLYAYEVEHPAAGIKCVGCYTAGTGFAYRKALDSEGDSYIVFQQGSVKKSMWKMRDAMPFVSSWGQCNVPLACGPLAVCTPGSIEGMCSCPPHFEQVNNSDASQGCKRALDLPHCKNGQEHINTTDFLELNKKASISLFNGWSFAITFATLEDCKVSCTLNCSCNGFFHYTEENRSTCHFMNDEISLLQLYSDQMLSSVSISDPFSKVGHAETGRISRRRGSRVVLIAVLSSSVACLVLGLVATFSILKARKKAQSLGEEDDAGLLELLPLLPSRFSYQDLMEATKEFKELLGEGACGAVYAGELHDGRKVAVKVLKGQTKQFLAEVATIGRTFHVNVVRLLGFCWNGPHRLLVYEYVERGSLDRWLFTEPIQALAPSVLDWKTRNSIALGIAHGLSYLHGECTAPILHFDIKPQNILLDEAFVAKLADFGLSRMMKKNVSHVVTTVRGTPGYIAPEWLAHGAVTTKSDVYSMGMVMLEIVSGRKNVDLLRRLNGQLGDEEEEAWHFPTWAARKCEEGLMMELVDARLQLCGGFDEEQAKMLIYTAFWCIQQDPILRPHASTVVEWLEAKSCAIADPPFSTAGPRSHAAARTYIPSPALRLSSQVVLHSSDAHVSAR</sequence>
<keyword evidence="12 18" id="KW-0472">Membrane</keyword>
<evidence type="ECO:0000256" key="11">
    <source>
        <dbReference type="ARBA" id="ARBA00022989"/>
    </source>
</evidence>
<proteinExistence type="predicted"/>
<evidence type="ECO:0000256" key="3">
    <source>
        <dbReference type="ARBA" id="ARBA00022527"/>
    </source>
</evidence>
<evidence type="ECO:0000256" key="15">
    <source>
        <dbReference type="ARBA" id="ARBA00023180"/>
    </source>
</evidence>
<reference evidence="20" key="1">
    <citation type="submission" date="2021-01" db="EMBL/GenBank/DDBJ databases">
        <title>Adiantum capillus-veneris genome.</title>
        <authorList>
            <person name="Fang Y."/>
            <person name="Liao Q."/>
        </authorList>
    </citation>
    <scope>NUCLEOTIDE SEQUENCE</scope>
    <source>
        <strain evidence="20">H3</strain>
        <tissue evidence="20">Leaf</tissue>
    </source>
</reference>
<comment type="subcellular location">
    <subcellularLocation>
        <location evidence="1">Membrane</location>
        <topology evidence="1">Single-pass type I membrane protein</topology>
    </subcellularLocation>
</comment>
<dbReference type="InterPro" id="IPR011009">
    <property type="entry name" value="Kinase-like_dom_sf"/>
</dbReference>
<dbReference type="InterPro" id="IPR000719">
    <property type="entry name" value="Prot_kinase_dom"/>
</dbReference>
<keyword evidence="3" id="KW-0723">Serine/threonine-protein kinase</keyword>
<comment type="caution">
    <text evidence="20">The sequence shown here is derived from an EMBL/GenBank/DDBJ whole genome shotgun (WGS) entry which is preliminary data.</text>
</comment>
<dbReference type="PROSITE" id="PS00108">
    <property type="entry name" value="PROTEIN_KINASE_ST"/>
    <property type="match status" value="1"/>
</dbReference>
<evidence type="ECO:0000259" key="19">
    <source>
        <dbReference type="PROSITE" id="PS50011"/>
    </source>
</evidence>